<evidence type="ECO:0000256" key="1">
    <source>
        <dbReference type="SAM" id="MobiDB-lite"/>
    </source>
</evidence>
<dbReference type="RefSeq" id="WP_138191954.1">
    <property type="nucleotide sequence ID" value="NZ_VCIW01000001.1"/>
</dbReference>
<dbReference type="PANTHER" id="PTHR43308">
    <property type="entry name" value="OUTER MEMBRANE PROTEIN ALPHA-RELATED"/>
    <property type="match status" value="1"/>
</dbReference>
<dbReference type="PANTHER" id="PTHR43308:SF5">
    <property type="entry name" value="S-LAYER PROTEIN _ PEPTIDOGLYCAN ENDO-BETA-N-ACETYLGLUCOSAMINIDASE"/>
    <property type="match status" value="1"/>
</dbReference>
<protein>
    <submittedName>
        <fullName evidence="4">Peptidase M28</fullName>
    </submittedName>
</protein>
<dbReference type="InterPro" id="IPR051465">
    <property type="entry name" value="Cell_Envelope_Struct_Comp"/>
</dbReference>
<feature type="region of interest" description="Disordered" evidence="1">
    <location>
        <begin position="528"/>
        <end position="588"/>
    </location>
</feature>
<dbReference type="OrthoDB" id="2480681at2"/>
<dbReference type="Pfam" id="PF16640">
    <property type="entry name" value="Big_3_5"/>
    <property type="match status" value="2"/>
</dbReference>
<feature type="chain" id="PRO_5024396555" evidence="2">
    <location>
        <begin position="31"/>
        <end position="817"/>
    </location>
</feature>
<accession>A0A5R9GKS4</accession>
<dbReference type="InterPro" id="IPR013783">
    <property type="entry name" value="Ig-like_fold"/>
</dbReference>
<feature type="signal peptide" evidence="2">
    <location>
        <begin position="1"/>
        <end position="30"/>
    </location>
</feature>
<organism evidence="4 5">
    <name type="scientific">Paenibacillus antri</name>
    <dbReference type="NCBI Taxonomy" id="2582848"/>
    <lineage>
        <taxon>Bacteria</taxon>
        <taxon>Bacillati</taxon>
        <taxon>Bacillota</taxon>
        <taxon>Bacilli</taxon>
        <taxon>Bacillales</taxon>
        <taxon>Paenibacillaceae</taxon>
        <taxon>Paenibacillus</taxon>
    </lineage>
</organism>
<dbReference type="SUPFAM" id="SSF110296">
    <property type="entry name" value="Oligoxyloglucan reducing end-specific cellobiohydrolase"/>
    <property type="match status" value="1"/>
</dbReference>
<dbReference type="Gene3D" id="2.60.40.10">
    <property type="entry name" value="Immunoglobulins"/>
    <property type="match status" value="2"/>
</dbReference>
<keyword evidence="2" id="KW-0732">Signal</keyword>
<dbReference type="EMBL" id="VCIW01000001">
    <property type="protein sequence ID" value="TLS54138.1"/>
    <property type="molecule type" value="Genomic_DNA"/>
</dbReference>
<dbReference type="Gene3D" id="2.130.10.10">
    <property type="entry name" value="YVTN repeat-like/Quinoprotein amine dehydrogenase"/>
    <property type="match status" value="1"/>
</dbReference>
<dbReference type="InterPro" id="IPR001119">
    <property type="entry name" value="SLH_dom"/>
</dbReference>
<evidence type="ECO:0000313" key="5">
    <source>
        <dbReference type="Proteomes" id="UP000309676"/>
    </source>
</evidence>
<evidence type="ECO:0000256" key="2">
    <source>
        <dbReference type="SAM" id="SignalP"/>
    </source>
</evidence>
<evidence type="ECO:0000259" key="3">
    <source>
        <dbReference type="PROSITE" id="PS51272"/>
    </source>
</evidence>
<proteinExistence type="predicted"/>
<sequence>MFRTHTKRLTALLAAAVTFSTLVSGTPASADASPNPLEGIVLTKHDYLGSEGFANINYEDGIFYLTGRSNRVYSDDGGSSWKQLYGNNTQRDTAGDGNGNFLSVTGSGGYLLWDTTTRALESYDKEIDYPGYGPSMASVTYFNGSYYAAGYEMATMPQLGRIFKLNDDGESWQHIAVQGPALENKRFNKIRTNGTTMVAVGEYGLIATSTDGVTWIQRASGSSQHLEDVTVPADGSPMMAVGMNNTFTISEDGGITWEAYGFSYDMADIISVTYARGYYVVSTEYGQILYSTDARNWTEFDHGFGRISIHAINIDLPGQMVLAGGGGLVYSVSKASTSTALASSANPASAGQEVVFTATVSKPLNSPVTASPTGTVTFKNGESVLGSVPVTVGQATYAVSDLSIGTHQITAVYSGDGAFGTSTSAPVSQVVTEAAPKKATTTTVMSSRNPSTAGQSVTISATVTGASGTPTGTLTFMDGGTVLDTVPMTVGAATYSTTQFAVGTHSITVTYSGNAEFEGSASAPLAQTVTAEDSGSSDDDGSGGSGGGSEPTTGTSPIPTTPTAPTVPKTPEQPSAPKPEEAGEIPQDPNDIFRSQVVRADSNVIAGVQARTAEILENGGRFAAIQYNDIGEHWSIPNVEKLTKLGVIHGYPNGGFEPDAVITRAEFAAMIDRGFVDMASRNVEINEEDFAAYSDIEGHWSSDNLKQLVAVGVMTGYEDGTLRPEQTITRQEMALMITRVLNAYILNRDTSDVAFSDLDGAYGAEAIKKAAALGIFTGKTEQRFDPHAGATRAESLQTIINTYTLSPAIKEALDSLN</sequence>
<dbReference type="InterPro" id="IPR015943">
    <property type="entry name" value="WD40/YVTN_repeat-like_dom_sf"/>
</dbReference>
<dbReference type="PROSITE" id="PS51272">
    <property type="entry name" value="SLH"/>
    <property type="match status" value="3"/>
</dbReference>
<reference evidence="4 5" key="1">
    <citation type="submission" date="2019-05" db="EMBL/GenBank/DDBJ databases">
        <authorList>
            <person name="Narsing Rao M.P."/>
            <person name="Li W.J."/>
        </authorList>
    </citation>
    <scope>NUCLEOTIDE SEQUENCE [LARGE SCALE GENOMIC DNA]</scope>
    <source>
        <strain evidence="4 5">SYSU_K30003</strain>
    </source>
</reference>
<feature type="domain" description="SLH" evidence="3">
    <location>
        <begin position="622"/>
        <end position="685"/>
    </location>
</feature>
<comment type="caution">
    <text evidence="4">The sequence shown here is derived from an EMBL/GenBank/DDBJ whole genome shotgun (WGS) entry which is preliminary data.</text>
</comment>
<gene>
    <name evidence="4" type="ORF">FE782_01980</name>
</gene>
<keyword evidence="5" id="KW-1185">Reference proteome</keyword>
<dbReference type="Pfam" id="PF00395">
    <property type="entry name" value="SLH"/>
    <property type="match status" value="3"/>
</dbReference>
<feature type="compositionally biased region" description="Low complexity" evidence="1">
    <location>
        <begin position="550"/>
        <end position="570"/>
    </location>
</feature>
<feature type="domain" description="SLH" evidence="3">
    <location>
        <begin position="752"/>
        <end position="813"/>
    </location>
</feature>
<dbReference type="AlphaFoldDB" id="A0A5R9GKS4"/>
<feature type="domain" description="SLH" evidence="3">
    <location>
        <begin position="688"/>
        <end position="751"/>
    </location>
</feature>
<dbReference type="InterPro" id="IPR032109">
    <property type="entry name" value="Big_3_5"/>
</dbReference>
<dbReference type="Proteomes" id="UP000309676">
    <property type="component" value="Unassembled WGS sequence"/>
</dbReference>
<name>A0A5R9GKS4_9BACL</name>
<evidence type="ECO:0000313" key="4">
    <source>
        <dbReference type="EMBL" id="TLS54138.1"/>
    </source>
</evidence>